<name>A0AAF3FLH7_9BILA</name>
<keyword evidence="2" id="KW-1185">Reference proteome</keyword>
<accession>A0AAF3FLH7</accession>
<feature type="transmembrane region" description="Helical" evidence="1">
    <location>
        <begin position="30"/>
        <end position="49"/>
    </location>
</feature>
<dbReference type="WBParaSite" id="MBELARI_LOCUS7503">
    <property type="protein sequence ID" value="MBELARI_LOCUS7503"/>
    <property type="gene ID" value="MBELARI_LOCUS7503"/>
</dbReference>
<dbReference type="AlphaFoldDB" id="A0AAF3FLH7"/>
<organism evidence="2 3">
    <name type="scientific">Mesorhabditis belari</name>
    <dbReference type="NCBI Taxonomy" id="2138241"/>
    <lineage>
        <taxon>Eukaryota</taxon>
        <taxon>Metazoa</taxon>
        <taxon>Ecdysozoa</taxon>
        <taxon>Nematoda</taxon>
        <taxon>Chromadorea</taxon>
        <taxon>Rhabditida</taxon>
        <taxon>Rhabditina</taxon>
        <taxon>Rhabditomorpha</taxon>
        <taxon>Rhabditoidea</taxon>
        <taxon>Rhabditidae</taxon>
        <taxon>Mesorhabditinae</taxon>
        <taxon>Mesorhabditis</taxon>
    </lineage>
</organism>
<evidence type="ECO:0000313" key="2">
    <source>
        <dbReference type="Proteomes" id="UP000887575"/>
    </source>
</evidence>
<evidence type="ECO:0000313" key="3">
    <source>
        <dbReference type="WBParaSite" id="MBELARI_LOCUS7503"/>
    </source>
</evidence>
<keyword evidence="1" id="KW-0812">Transmembrane</keyword>
<feature type="transmembrane region" description="Helical" evidence="1">
    <location>
        <begin position="55"/>
        <end position="73"/>
    </location>
</feature>
<protein>
    <submittedName>
        <fullName evidence="3">Uncharacterized protein</fullName>
    </submittedName>
</protein>
<reference evidence="3" key="1">
    <citation type="submission" date="2024-02" db="UniProtKB">
        <authorList>
            <consortium name="WormBaseParasite"/>
        </authorList>
    </citation>
    <scope>IDENTIFICATION</scope>
</reference>
<feature type="transmembrane region" description="Helical" evidence="1">
    <location>
        <begin position="80"/>
        <end position="100"/>
    </location>
</feature>
<evidence type="ECO:0000256" key="1">
    <source>
        <dbReference type="SAM" id="Phobius"/>
    </source>
</evidence>
<dbReference type="Proteomes" id="UP000887575">
    <property type="component" value="Unassembled WGS sequence"/>
</dbReference>
<feature type="transmembrane region" description="Helical" evidence="1">
    <location>
        <begin position="133"/>
        <end position="154"/>
    </location>
</feature>
<keyword evidence="1" id="KW-0472">Membrane</keyword>
<proteinExistence type="predicted"/>
<keyword evidence="1" id="KW-1133">Transmembrane helix</keyword>
<sequence length="192" mass="22304">MTYEMTFGTTRFLDDSCCCNLFSIRAGVKLCWLSSTIVVFHSIFSSAVLHYVLPAVLFIFTIPFYFSFTLAIFRKRGAPLVAFSAFLIFYLLLDMVIAVLEVLRAFEIVEKLKYSDRSTEEKQIYIHEVPSHVYNVALALLSMVTIVWSQLTFCRYFNYLQAVKHENHEKFEIESQKTEYSFMGSELDSLLK</sequence>